<name>A0A7R9GCX6_9CRUS</name>
<evidence type="ECO:0000256" key="4">
    <source>
        <dbReference type="ARBA" id="ARBA00022827"/>
    </source>
</evidence>
<evidence type="ECO:0000256" key="3">
    <source>
        <dbReference type="ARBA" id="ARBA00022630"/>
    </source>
</evidence>
<sequence>MFLEAQNFIPPRGLIYNPGRVLRRANFGASFDDIVVGAGITGLWTANELAKAGRKVLLLEQFPRCTSRGGSAGSSRAIELSFPIVGAVSSFMNGINHYANLQAESDIQVIADSDLLVLTDDPMEGTPFPALLRDLEDNYGIKLEHLHSEELVNRFPGYQFTEQSHAIYDNQTAKELLASGAIHALWEMAPKNGVTTCSPCPVTSVAEVADADGTSRLRVTCKRTPVDPAEYLAKNVILATGAGTSSINITNSRNEPVPLPQVTPQLWAQLYFRKKPDVPCSTNTGFIEWAWQNGGNPMLAWGRPSINTQTDYDFLIGIGDHAEVSSASQMENPATFQVFVQSVQDYVKNRMPCLDENPLFIERAMNYKVDTGVSGGHPLEGISSVYLAIEDVIVSYVVASKWRRSFEIELHYAFHQIKMGLE</sequence>
<evidence type="ECO:0000256" key="1">
    <source>
        <dbReference type="ARBA" id="ARBA00001974"/>
    </source>
</evidence>
<dbReference type="OrthoDB" id="7777654at2759"/>
<dbReference type="Proteomes" id="UP000678499">
    <property type="component" value="Unassembled WGS sequence"/>
</dbReference>
<keyword evidence="5" id="KW-0560">Oxidoreductase</keyword>
<dbReference type="PANTHER" id="PTHR10961">
    <property type="entry name" value="PEROXISOMAL SARCOSINE OXIDASE"/>
    <property type="match status" value="1"/>
</dbReference>
<accession>A0A7R9GCX6</accession>
<dbReference type="GO" id="GO:0050660">
    <property type="term" value="F:flavin adenine dinucleotide binding"/>
    <property type="evidence" value="ECO:0007669"/>
    <property type="project" value="InterPro"/>
</dbReference>
<evidence type="ECO:0000256" key="5">
    <source>
        <dbReference type="ARBA" id="ARBA00023002"/>
    </source>
</evidence>
<proteinExistence type="inferred from homology"/>
<comment type="cofactor">
    <cofactor evidence="1">
        <name>FAD</name>
        <dbReference type="ChEBI" id="CHEBI:57692"/>
    </cofactor>
</comment>
<reference evidence="7" key="1">
    <citation type="submission" date="2020-11" db="EMBL/GenBank/DDBJ databases">
        <authorList>
            <person name="Tran Van P."/>
        </authorList>
    </citation>
    <scope>NUCLEOTIDE SEQUENCE</scope>
</reference>
<evidence type="ECO:0000313" key="8">
    <source>
        <dbReference type="Proteomes" id="UP000678499"/>
    </source>
</evidence>
<dbReference type="PANTHER" id="PTHR10961:SF7">
    <property type="entry name" value="FAD DEPENDENT OXIDOREDUCTASE DOMAIN-CONTAINING PROTEIN"/>
    <property type="match status" value="1"/>
</dbReference>
<organism evidence="7">
    <name type="scientific">Notodromas monacha</name>
    <dbReference type="NCBI Taxonomy" id="399045"/>
    <lineage>
        <taxon>Eukaryota</taxon>
        <taxon>Metazoa</taxon>
        <taxon>Ecdysozoa</taxon>
        <taxon>Arthropoda</taxon>
        <taxon>Crustacea</taxon>
        <taxon>Oligostraca</taxon>
        <taxon>Ostracoda</taxon>
        <taxon>Podocopa</taxon>
        <taxon>Podocopida</taxon>
        <taxon>Cypridocopina</taxon>
        <taxon>Cypridoidea</taxon>
        <taxon>Cyprididae</taxon>
        <taxon>Notodromas</taxon>
    </lineage>
</organism>
<dbReference type="GO" id="GO:0008115">
    <property type="term" value="F:sarcosine oxidase activity"/>
    <property type="evidence" value="ECO:0007669"/>
    <property type="project" value="TreeGrafter"/>
</dbReference>
<keyword evidence="4" id="KW-0274">FAD</keyword>
<dbReference type="InterPro" id="IPR006076">
    <property type="entry name" value="FAD-dep_OxRdtase"/>
</dbReference>
<keyword evidence="3" id="KW-0285">Flavoprotein</keyword>
<gene>
    <name evidence="7" type="ORF">NMOB1V02_LOCUS4173</name>
</gene>
<dbReference type="Gene3D" id="3.30.9.10">
    <property type="entry name" value="D-Amino Acid Oxidase, subunit A, domain 2"/>
    <property type="match status" value="1"/>
</dbReference>
<feature type="domain" description="FAD dependent oxidoreductase" evidence="6">
    <location>
        <begin position="34"/>
        <end position="265"/>
    </location>
</feature>
<dbReference type="Pfam" id="PF01266">
    <property type="entry name" value="DAO"/>
    <property type="match status" value="1"/>
</dbReference>
<dbReference type="InterPro" id="IPR045170">
    <property type="entry name" value="MTOX"/>
</dbReference>
<dbReference type="SUPFAM" id="SSF51905">
    <property type="entry name" value="FAD/NAD(P)-binding domain"/>
    <property type="match status" value="1"/>
</dbReference>
<evidence type="ECO:0000256" key="2">
    <source>
        <dbReference type="ARBA" id="ARBA00010989"/>
    </source>
</evidence>
<dbReference type="EMBL" id="CAJPEX010000618">
    <property type="protein sequence ID" value="CAG0916560.1"/>
    <property type="molecule type" value="Genomic_DNA"/>
</dbReference>
<keyword evidence="8" id="KW-1185">Reference proteome</keyword>
<protein>
    <recommendedName>
        <fullName evidence="6">FAD dependent oxidoreductase domain-containing protein</fullName>
    </recommendedName>
</protein>
<dbReference type="InterPro" id="IPR036188">
    <property type="entry name" value="FAD/NAD-bd_sf"/>
</dbReference>
<dbReference type="AlphaFoldDB" id="A0A7R9GCX6"/>
<dbReference type="Gene3D" id="3.50.50.60">
    <property type="entry name" value="FAD/NAD(P)-binding domain"/>
    <property type="match status" value="1"/>
</dbReference>
<evidence type="ECO:0000259" key="6">
    <source>
        <dbReference type="Pfam" id="PF01266"/>
    </source>
</evidence>
<dbReference type="EMBL" id="OA882655">
    <property type="protein sequence ID" value="CAD7276408.1"/>
    <property type="molecule type" value="Genomic_DNA"/>
</dbReference>
<evidence type="ECO:0000313" key="7">
    <source>
        <dbReference type="EMBL" id="CAD7276408.1"/>
    </source>
</evidence>
<comment type="similarity">
    <text evidence="2">Belongs to the MSOX/MTOX family.</text>
</comment>